<organism evidence="1">
    <name type="scientific">uncultured Acidimicrobiales bacterium</name>
    <dbReference type="NCBI Taxonomy" id="310071"/>
    <lineage>
        <taxon>Bacteria</taxon>
        <taxon>Bacillati</taxon>
        <taxon>Actinomycetota</taxon>
        <taxon>Acidimicrobiia</taxon>
        <taxon>Acidimicrobiales</taxon>
        <taxon>environmental samples</taxon>
    </lineage>
</organism>
<dbReference type="Pfam" id="PF00378">
    <property type="entry name" value="ECH_1"/>
    <property type="match status" value="1"/>
</dbReference>
<protein>
    <submittedName>
        <fullName evidence="1">Enoyl-CoA hydratase</fullName>
        <ecNumber evidence="1">4.2.1.17</ecNumber>
    </submittedName>
</protein>
<dbReference type="AlphaFoldDB" id="A0A6J4HWB3"/>
<dbReference type="EC" id="4.2.1.17" evidence="1"/>
<reference evidence="1" key="1">
    <citation type="submission" date="2020-02" db="EMBL/GenBank/DDBJ databases">
        <authorList>
            <person name="Meier V. D."/>
        </authorList>
    </citation>
    <scope>NUCLEOTIDE SEQUENCE</scope>
    <source>
        <strain evidence="1">AVDCRST_MAG76</strain>
    </source>
</reference>
<keyword evidence="1" id="KW-0456">Lyase</keyword>
<dbReference type="CDD" id="cd06558">
    <property type="entry name" value="crotonase-like"/>
    <property type="match status" value="1"/>
</dbReference>
<dbReference type="InterPro" id="IPR029045">
    <property type="entry name" value="ClpP/crotonase-like_dom_sf"/>
</dbReference>
<name>A0A6J4HWB3_9ACTN</name>
<evidence type="ECO:0000313" key="1">
    <source>
        <dbReference type="EMBL" id="CAA9235547.1"/>
    </source>
</evidence>
<dbReference type="PANTHER" id="PTHR43459">
    <property type="entry name" value="ENOYL-COA HYDRATASE"/>
    <property type="match status" value="1"/>
</dbReference>
<dbReference type="InterPro" id="IPR001753">
    <property type="entry name" value="Enoyl-CoA_hydra/iso"/>
</dbReference>
<gene>
    <name evidence="1" type="ORF">AVDCRST_MAG76-1489</name>
</gene>
<sequence>MADADVVRWDEADGVATLTLNRPDRMNAWTGSMEERYFDLLQRAADSSTVRAVVVTGAGRGFCPGADMDLLSGGAGEGDLTDVGPGRRPKTFATSIPKIVVAAVNGACAGVGLVQALCCDVRFAAAGARWTTAFSRRGLVAEYGSAWLLPRLVGTSRALDLLASGRVFTSEEALALGLVSRVVPAADVLAEAQGYARDLAASCSPASMAVMKRQVYEAWDSSLAEALVQANELMVHSLRGPDFVEGVQSYLDRSQPAFSPLGEGTTFPQL</sequence>
<dbReference type="SUPFAM" id="SSF52096">
    <property type="entry name" value="ClpP/crotonase"/>
    <property type="match status" value="1"/>
</dbReference>
<dbReference type="EMBL" id="CADCSZ010000088">
    <property type="protein sequence ID" value="CAA9235547.1"/>
    <property type="molecule type" value="Genomic_DNA"/>
</dbReference>
<dbReference type="Gene3D" id="3.90.226.10">
    <property type="entry name" value="2-enoyl-CoA Hydratase, Chain A, domain 1"/>
    <property type="match status" value="1"/>
</dbReference>
<proteinExistence type="predicted"/>
<accession>A0A6J4HWB3</accession>
<dbReference type="PANTHER" id="PTHR43459:SF1">
    <property type="entry name" value="EG:BACN32G11.4 PROTEIN"/>
    <property type="match status" value="1"/>
</dbReference>
<dbReference type="GO" id="GO:0004300">
    <property type="term" value="F:enoyl-CoA hydratase activity"/>
    <property type="evidence" value="ECO:0007669"/>
    <property type="project" value="UniProtKB-EC"/>
</dbReference>